<accession>A0ABT0TM49</accession>
<feature type="transmembrane region" description="Helical" evidence="1">
    <location>
        <begin position="318"/>
        <end position="339"/>
    </location>
</feature>
<dbReference type="PANTHER" id="PTHR39084">
    <property type="entry name" value="MEMBRANE PROTEIN-RELATED"/>
    <property type="match status" value="1"/>
</dbReference>
<dbReference type="EMBL" id="JAMLJM010000002">
    <property type="protein sequence ID" value="MCL9808552.1"/>
    <property type="molecule type" value="Genomic_DNA"/>
</dbReference>
<feature type="transmembrane region" description="Helical" evidence="1">
    <location>
        <begin position="409"/>
        <end position="428"/>
    </location>
</feature>
<feature type="transmembrane region" description="Helical" evidence="1">
    <location>
        <begin position="47"/>
        <end position="68"/>
    </location>
</feature>
<gene>
    <name evidence="4" type="ORF">NAT50_04185</name>
</gene>
<dbReference type="PANTHER" id="PTHR39084:SF1">
    <property type="entry name" value="DUF4010 DOMAIN-CONTAINING PROTEIN"/>
    <property type="match status" value="1"/>
</dbReference>
<feature type="transmembrane region" description="Helical" evidence="1">
    <location>
        <begin position="278"/>
        <end position="298"/>
    </location>
</feature>
<feature type="transmembrane region" description="Helical" evidence="1">
    <location>
        <begin position="106"/>
        <end position="138"/>
    </location>
</feature>
<name>A0ABT0TM49_9FLAO</name>
<evidence type="ECO:0000259" key="2">
    <source>
        <dbReference type="Pfam" id="PF02308"/>
    </source>
</evidence>
<feature type="transmembrane region" description="Helical" evidence="1">
    <location>
        <begin position="188"/>
        <end position="209"/>
    </location>
</feature>
<feature type="domain" description="DUF4010" evidence="3">
    <location>
        <begin position="193"/>
        <end position="402"/>
    </location>
</feature>
<feature type="transmembrane region" description="Helical" evidence="1">
    <location>
        <begin position="18"/>
        <end position="35"/>
    </location>
</feature>
<dbReference type="InterPro" id="IPR025105">
    <property type="entry name" value="DUF4010"/>
</dbReference>
<evidence type="ECO:0000313" key="4">
    <source>
        <dbReference type="EMBL" id="MCL9808552.1"/>
    </source>
</evidence>
<comment type="caution">
    <text evidence="4">The sequence shown here is derived from an EMBL/GenBank/DDBJ whole genome shotgun (WGS) entry which is preliminary data.</text>
</comment>
<dbReference type="Proteomes" id="UP001317191">
    <property type="component" value="Unassembled WGS sequence"/>
</dbReference>
<reference evidence="4 5" key="1">
    <citation type="submission" date="2022-05" db="EMBL/GenBank/DDBJ databases">
        <title>Flavobacterium sp., isolated from activated sludge.</title>
        <authorList>
            <person name="Ran Q."/>
        </authorList>
    </citation>
    <scope>NUCLEOTIDE SEQUENCE [LARGE SCALE GENOMIC DNA]</scope>
    <source>
        <strain evidence="4 5">HXWNR70</strain>
    </source>
</reference>
<protein>
    <submittedName>
        <fullName evidence="4">MgtC/SapB family protein</fullName>
    </submittedName>
</protein>
<evidence type="ECO:0000259" key="3">
    <source>
        <dbReference type="Pfam" id="PF13194"/>
    </source>
</evidence>
<feature type="transmembrane region" description="Helical" evidence="1">
    <location>
        <begin position="74"/>
        <end position="94"/>
    </location>
</feature>
<dbReference type="Pfam" id="PF02308">
    <property type="entry name" value="MgtC"/>
    <property type="match status" value="1"/>
</dbReference>
<evidence type="ECO:0000256" key="1">
    <source>
        <dbReference type="SAM" id="Phobius"/>
    </source>
</evidence>
<dbReference type="RefSeq" id="WP_250591791.1">
    <property type="nucleotide sequence ID" value="NZ_JAMLJM010000002.1"/>
</dbReference>
<feature type="transmembrane region" description="Helical" evidence="1">
    <location>
        <begin position="379"/>
        <end position="397"/>
    </location>
</feature>
<dbReference type="Pfam" id="PF13194">
    <property type="entry name" value="DUF4010"/>
    <property type="match status" value="1"/>
</dbReference>
<sequence>MENLLINRPEFQLSQIDFIIRILVSIGIGAIIGLEREHSAIAEKTPSFAGIRTFVFAVLLGFIGGLFYFILTPWAFMGVLSSVVVLTILSYYITASKGDIGATTEFSLLISFFLGTLTFLGFLDIALIITVFVVVMLSIKLPLHEIVGKISIEELYDFIRFVVIALLIFPFLPNKNFGPYNIINPHEIGWVVILTSGLGFIGYILMKFLGAKKGMLLSGIIGGLISSTAVTWILAKKSKENETLSSNCAIAILSASSIMVLRVLIWTFIFNVNLFYDLYPSILLIFLTAIGITLYFYFKQKGIDNLDPSIRKDKPLDLQGAIVFALIYVTILLVVNYSHENLGEKGFLLSSAIAGFSDIDAITITISKLAGPNLAHQTALNALLIAILANTIIKLSISICTGSKTLRKLLFIGYGMIVFTILSLLILLNF</sequence>
<keyword evidence="5" id="KW-1185">Reference proteome</keyword>
<keyword evidence="1" id="KW-1133">Transmembrane helix</keyword>
<feature type="domain" description="MgtC/SapB/SrpB/YhiD N-terminal" evidence="2">
    <location>
        <begin position="22"/>
        <end position="145"/>
    </location>
</feature>
<feature type="transmembrane region" description="Helical" evidence="1">
    <location>
        <begin position="215"/>
        <end position="235"/>
    </location>
</feature>
<organism evidence="4 5">
    <name type="scientific">Flavobacterium luminosum</name>
    <dbReference type="NCBI Taxonomy" id="2949086"/>
    <lineage>
        <taxon>Bacteria</taxon>
        <taxon>Pseudomonadati</taxon>
        <taxon>Bacteroidota</taxon>
        <taxon>Flavobacteriia</taxon>
        <taxon>Flavobacteriales</taxon>
        <taxon>Flavobacteriaceae</taxon>
        <taxon>Flavobacterium</taxon>
    </lineage>
</organism>
<feature type="transmembrane region" description="Helical" evidence="1">
    <location>
        <begin position="158"/>
        <end position="176"/>
    </location>
</feature>
<dbReference type="InterPro" id="IPR049177">
    <property type="entry name" value="MgtC_SapB_SrpB_YhiD_N"/>
</dbReference>
<keyword evidence="1" id="KW-0472">Membrane</keyword>
<feature type="transmembrane region" description="Helical" evidence="1">
    <location>
        <begin position="247"/>
        <end position="272"/>
    </location>
</feature>
<proteinExistence type="predicted"/>
<evidence type="ECO:0000313" key="5">
    <source>
        <dbReference type="Proteomes" id="UP001317191"/>
    </source>
</evidence>
<keyword evidence="1" id="KW-0812">Transmembrane</keyword>